<dbReference type="SUPFAM" id="SSF52540">
    <property type="entry name" value="P-loop containing nucleoside triphosphate hydrolases"/>
    <property type="match status" value="1"/>
</dbReference>
<dbReference type="InterPro" id="IPR025669">
    <property type="entry name" value="AAA_dom"/>
</dbReference>
<proteinExistence type="predicted"/>
<dbReference type="AlphaFoldDB" id="C5BGZ4"/>
<reference evidence="3" key="1">
    <citation type="submission" date="2009-03" db="EMBL/GenBank/DDBJ databases">
        <title>Complete genome sequence of Edwardsiella ictaluri 93-146.</title>
        <authorList>
            <person name="Williams M.L."/>
            <person name="Gillaspy A.F."/>
            <person name="Dyer D.W."/>
            <person name="Thune R.L."/>
            <person name="Waldbieser G.C."/>
            <person name="Schuster S.C."/>
            <person name="Gipson J."/>
            <person name="Zaitshik J."/>
            <person name="Landry C."/>
            <person name="Lawrence M.L."/>
        </authorList>
    </citation>
    <scope>NUCLEOTIDE SEQUENCE [LARGE SCALE GENOMIC DNA]</scope>
    <source>
        <strain evidence="3">93-146</strain>
    </source>
</reference>
<dbReference type="RefSeq" id="WP_015871547.1">
    <property type="nucleotide sequence ID" value="NC_012779.2"/>
</dbReference>
<evidence type="ECO:0000259" key="1">
    <source>
        <dbReference type="Pfam" id="PF13614"/>
    </source>
</evidence>
<reference evidence="2 3" key="2">
    <citation type="journal article" date="2012" name="J. Bacteriol.">
        <title>Genome Sequence of Edwardsiella ictaluri 93-146, a Strain Associated with a Natural Channel Catfish Outbreak of Enteric Septicemia of Catfish.</title>
        <authorList>
            <person name="Williams M.L."/>
            <person name="Gillaspy A.F."/>
            <person name="Dyer D.W."/>
            <person name="Thune R.L."/>
            <person name="Waldbieser G.C."/>
            <person name="Schuster S.C."/>
            <person name="Gipson J."/>
            <person name="Zaitshik J."/>
            <person name="Landry C."/>
            <person name="Banes M.M."/>
            <person name="Lawrence M.L."/>
        </authorList>
    </citation>
    <scope>NUCLEOTIDE SEQUENCE [LARGE SCALE GENOMIC DNA]</scope>
    <source>
        <strain evidence="2 3">93-146</strain>
    </source>
</reference>
<evidence type="ECO:0000313" key="3">
    <source>
        <dbReference type="Proteomes" id="UP000001485"/>
    </source>
</evidence>
<feature type="domain" description="AAA" evidence="1">
    <location>
        <begin position="1"/>
        <end position="219"/>
    </location>
</feature>
<gene>
    <name evidence="2" type="ordered locus">NT01EI_2251</name>
</gene>
<accession>C5BGZ4</accession>
<organism evidence="2 3">
    <name type="scientific">Edwardsiella ictaluri (strain 93-146)</name>
    <dbReference type="NCBI Taxonomy" id="634503"/>
    <lineage>
        <taxon>Bacteria</taxon>
        <taxon>Pseudomonadati</taxon>
        <taxon>Pseudomonadota</taxon>
        <taxon>Gammaproteobacteria</taxon>
        <taxon>Enterobacterales</taxon>
        <taxon>Hafniaceae</taxon>
        <taxon>Edwardsiella</taxon>
    </lineage>
</organism>
<evidence type="ECO:0000313" key="2">
    <source>
        <dbReference type="EMBL" id="ACR69425.2"/>
    </source>
</evidence>
<dbReference type="Pfam" id="PF13614">
    <property type="entry name" value="AAA_31"/>
    <property type="match status" value="1"/>
</dbReference>
<sequence length="369" mass="42352">MKIISVFNNKGGVGKTTLTFHIAQSMCEMGYRVLMIDADPQCNLTIYSLKQEKIQRLWEVENDFIDSGFDSAKKKLSAEDFNIISNEPRSLHYILQPTQEGTGDHKILPPPVNLRDNLDIIPGRLTLHLYEEKIASRWNDLYRGEPLAIRTISRIRKLAEEYNERYGYDYIIIDTSPSLGSLNKVIISTVDGFFIPALPDLFSLYGIKNIGKSLSSWKREFDAVYQLISSEKRHSFPENFVRFLGYTIYNARKYENGKRKWDLAQAHLNYAERIPNTIDQFIISSIRGSIDNSVLAEPIGNTAVMYSHNTFPSMAQYYNLPMWLVPEYPNIESEHANTLRGSKSKYIATKKSYEAFTKDLIARISMLGN</sequence>
<protein>
    <recommendedName>
        <fullName evidence="1">AAA domain-containing protein</fullName>
    </recommendedName>
</protein>
<dbReference type="PANTHER" id="PTHR13696">
    <property type="entry name" value="P-LOOP CONTAINING NUCLEOSIDE TRIPHOSPHATE HYDROLASE"/>
    <property type="match status" value="1"/>
</dbReference>
<dbReference type="InterPro" id="IPR027417">
    <property type="entry name" value="P-loop_NTPase"/>
</dbReference>
<dbReference type="KEGG" id="eic:NT01EI_2251"/>
<dbReference type="HOGENOM" id="CLU_037612_2_0_6"/>
<dbReference type="CDD" id="cd02042">
    <property type="entry name" value="ParAB_family"/>
    <property type="match status" value="1"/>
</dbReference>
<dbReference type="EMBL" id="CP001600">
    <property type="protein sequence ID" value="ACR69425.2"/>
    <property type="molecule type" value="Genomic_DNA"/>
</dbReference>
<dbReference type="GeneID" id="69539169"/>
<dbReference type="Gene3D" id="3.40.50.300">
    <property type="entry name" value="P-loop containing nucleotide triphosphate hydrolases"/>
    <property type="match status" value="1"/>
</dbReference>
<name>C5BGZ4_EDWI9</name>
<dbReference type="OrthoDB" id="69313at2"/>
<dbReference type="PANTHER" id="PTHR13696:SF99">
    <property type="entry name" value="COBYRINIC ACID AC-DIAMIDE SYNTHASE"/>
    <property type="match status" value="1"/>
</dbReference>
<dbReference type="Proteomes" id="UP000001485">
    <property type="component" value="Chromosome"/>
</dbReference>
<dbReference type="InterPro" id="IPR050678">
    <property type="entry name" value="DNA_Partitioning_ATPase"/>
</dbReference>